<evidence type="ECO:0000313" key="3">
    <source>
        <dbReference type="Proteomes" id="UP000000641"/>
    </source>
</evidence>
<dbReference type="RefSeq" id="WP_011751744.1">
    <property type="nucleotide sequence ID" value="NC_008698.1"/>
</dbReference>
<organism evidence="2 3">
    <name type="scientific">Thermofilum pendens (strain DSM 2475 / Hrk 5)</name>
    <dbReference type="NCBI Taxonomy" id="368408"/>
    <lineage>
        <taxon>Archaea</taxon>
        <taxon>Thermoproteota</taxon>
        <taxon>Thermoprotei</taxon>
        <taxon>Thermofilales</taxon>
        <taxon>Thermofilaceae</taxon>
        <taxon>Thermofilum</taxon>
    </lineage>
</organism>
<dbReference type="OrthoDB" id="26806at2157"/>
<dbReference type="GO" id="GO:0003677">
    <property type="term" value="F:DNA binding"/>
    <property type="evidence" value="ECO:0007669"/>
    <property type="project" value="InterPro"/>
</dbReference>
<dbReference type="SUPFAM" id="SSF53639">
    <property type="entry name" value="AraD/HMP-PK domain-like"/>
    <property type="match status" value="1"/>
</dbReference>
<dbReference type="CDD" id="cd00093">
    <property type="entry name" value="HTH_XRE"/>
    <property type="match status" value="1"/>
</dbReference>
<dbReference type="STRING" id="368408.Tpen_0069"/>
<keyword evidence="3" id="KW-1185">Reference proteome</keyword>
<dbReference type="PANTHER" id="PTHR40730">
    <property type="entry name" value="TRANSCRIPTIONAL REGULATOR PROTEIN-LIKE PROTEIN"/>
    <property type="match status" value="1"/>
</dbReference>
<dbReference type="InterPro" id="IPR019293">
    <property type="entry name" value="ThiN"/>
</dbReference>
<dbReference type="InterPro" id="IPR036409">
    <property type="entry name" value="Aldolase_II/adducin_N_sf"/>
</dbReference>
<keyword evidence="2" id="KW-0808">Transferase</keyword>
<dbReference type="EnsemblBacteria" id="ABL77479">
    <property type="protein sequence ID" value="ABL77479"/>
    <property type="gene ID" value="Tpen_0069"/>
</dbReference>
<dbReference type="GO" id="GO:0016301">
    <property type="term" value="F:kinase activity"/>
    <property type="evidence" value="ECO:0007669"/>
    <property type="project" value="UniProtKB-KW"/>
</dbReference>
<dbReference type="AlphaFoldDB" id="A1RW99"/>
<evidence type="ECO:0000313" key="2">
    <source>
        <dbReference type="EMBL" id="ABL77479.1"/>
    </source>
</evidence>
<dbReference type="GeneID" id="4600899"/>
<dbReference type="Pfam" id="PF01381">
    <property type="entry name" value="HTH_3"/>
    <property type="match status" value="1"/>
</dbReference>
<dbReference type="InterPro" id="IPR001387">
    <property type="entry name" value="Cro/C1-type_HTH"/>
</dbReference>
<reference evidence="3" key="1">
    <citation type="journal article" date="2008" name="J. Bacteriol.">
        <title>Genome sequence of Thermofilum pendens reveals an exceptional loss of biosynthetic pathways without genome reduction.</title>
        <authorList>
            <person name="Anderson I."/>
            <person name="Rodriguez J."/>
            <person name="Susanti D."/>
            <person name="Porat I."/>
            <person name="Reich C."/>
            <person name="Ulrich L.E."/>
            <person name="Elkins J.G."/>
            <person name="Mavromatis K."/>
            <person name="Lykidis A."/>
            <person name="Kim E."/>
            <person name="Thompson L.S."/>
            <person name="Nolan M."/>
            <person name="Land M."/>
            <person name="Copeland A."/>
            <person name="Lapidus A."/>
            <person name="Lucas S."/>
            <person name="Detter C."/>
            <person name="Zhulin I.B."/>
            <person name="Olsen G.J."/>
            <person name="Whitman W."/>
            <person name="Mukhopadhyay B."/>
            <person name="Bristow J."/>
            <person name="Kyrpides N."/>
        </authorList>
    </citation>
    <scope>NUCLEOTIDE SEQUENCE [LARGE SCALE GENOMIC DNA]</scope>
    <source>
        <strain evidence="3">DSM 2475 / Hrk 5</strain>
    </source>
</reference>
<evidence type="ECO:0000259" key="1">
    <source>
        <dbReference type="PROSITE" id="PS50943"/>
    </source>
</evidence>
<dbReference type="SUPFAM" id="SSF47413">
    <property type="entry name" value="lambda repressor-like DNA-binding domains"/>
    <property type="match status" value="1"/>
</dbReference>
<feature type="domain" description="HTH cro/C1-type" evidence="1">
    <location>
        <begin position="19"/>
        <end position="51"/>
    </location>
</feature>
<dbReference type="Pfam" id="PF10120">
    <property type="entry name" value="ThiN"/>
    <property type="match status" value="1"/>
</dbReference>
<name>A1RW99_THEPD</name>
<dbReference type="HOGENOM" id="CLU_054903_0_0_2"/>
<keyword evidence="2" id="KW-0418">Kinase</keyword>
<proteinExistence type="predicted"/>
<dbReference type="eggNOG" id="arCOG00021">
    <property type="taxonomic scope" value="Archaea"/>
</dbReference>
<dbReference type="PROSITE" id="PS50943">
    <property type="entry name" value="HTH_CROC1"/>
    <property type="match status" value="1"/>
</dbReference>
<gene>
    <name evidence="2" type="ordered locus">Tpen_0069</name>
</gene>
<dbReference type="Gene3D" id="1.10.260.40">
    <property type="entry name" value="lambda repressor-like DNA-binding domains"/>
    <property type="match status" value="1"/>
</dbReference>
<protein>
    <submittedName>
        <fullName evidence="2">Conserved hypothetical phosphomethylpyrimidine kinase</fullName>
    </submittedName>
</protein>
<dbReference type="KEGG" id="tpe:Tpen_0069"/>
<accession>A1RW99</accession>
<dbReference type="EMBL" id="CP000505">
    <property type="protein sequence ID" value="ABL77479.1"/>
    <property type="molecule type" value="Genomic_DNA"/>
</dbReference>
<dbReference type="Proteomes" id="UP000000641">
    <property type="component" value="Chromosome"/>
</dbReference>
<dbReference type="Gene3D" id="3.40.225.10">
    <property type="entry name" value="Class II aldolase/adducin N-terminal domain"/>
    <property type="match status" value="1"/>
</dbReference>
<sequence>MFPETVASSVFVPYLRRVLVSELRKLNMSQTDIARLTGVTQAAVSKILREKQGSRYGSTGLDVPENEIRVVARKIAKILSQGNINEAGFLSNRYWWLIAASGDACKAHEKYGWRKSECYICTKVVYPNLDVSRGLVMADMERALIVLWSSEYFGLLIPEVLTNIAMAIPGAKSIYDVAAVPGRISRSKSGEILYRQPEFGASRHLSGILLSINGKYRAVINIKYDEIVEEALVSMGLRFKEFSSEDYPSANPAASAAAELLEECPDCKALVDVGGENVESVTYIFGNRAVEVANIAVSLSEIYYAVAVKKGKIIYSIETL</sequence>
<dbReference type="PANTHER" id="PTHR40730:SF4">
    <property type="entry name" value="TRANSCRIPTIONAL REGULATOR"/>
    <property type="match status" value="1"/>
</dbReference>
<dbReference type="InterPro" id="IPR010982">
    <property type="entry name" value="Lambda_DNA-bd_dom_sf"/>
</dbReference>